<reference evidence="6 8" key="1">
    <citation type="submission" date="2017-11" db="EMBL/GenBank/DDBJ databases">
        <title>Genome sequence of Entomoplasma luminosum PIMN-1 (ATCC 49195).</title>
        <authorList>
            <person name="Lo W.-S."/>
            <person name="Gasparich G.E."/>
            <person name="Kuo C.-H."/>
        </authorList>
    </citation>
    <scope>NUCLEOTIDE SEQUENCE [LARGE SCALE GENOMIC DNA]</scope>
    <source>
        <strain evidence="6 8">PIMN-1</strain>
    </source>
</reference>
<dbReference type="Proteomes" id="UP000232063">
    <property type="component" value="Chromosome"/>
</dbReference>
<evidence type="ECO:0000313" key="9">
    <source>
        <dbReference type="Proteomes" id="UP000239250"/>
    </source>
</evidence>
<dbReference type="PANTHER" id="PTHR21011:SF1">
    <property type="entry name" value="SMALL RIBOSOMAL SUBUNIT PROTEIN BS6M"/>
    <property type="match status" value="1"/>
</dbReference>
<keyword evidence="4" id="KW-0687">Ribonucleoprotein</keyword>
<comment type="function">
    <text evidence="2 4">Binds together with bS18 to 16S ribosomal RNA.</text>
</comment>
<dbReference type="OrthoDB" id="9812702at2"/>
<dbReference type="Pfam" id="PF01250">
    <property type="entry name" value="Ribosomal_S6"/>
    <property type="match status" value="1"/>
</dbReference>
<gene>
    <name evidence="4 6" type="primary">rpsF</name>
    <name evidence="7" type="ORF">C5T88_03095</name>
    <name evidence="6" type="ORF">ELUMI_v1c01420</name>
</gene>
<dbReference type="InterPro" id="IPR000529">
    <property type="entry name" value="Ribosomal_bS6"/>
</dbReference>
<reference evidence="9" key="3">
    <citation type="submission" date="2018-02" db="EMBL/GenBank/DDBJ databases">
        <title>Firefly genomes illuminate parallel origins of bioluminescence in beetles.</title>
        <authorList>
            <person name="Fallon T.R."/>
            <person name="Lower S.E.S."/>
            <person name="Behringer M."/>
            <person name="Weng J.-K."/>
        </authorList>
    </citation>
    <scope>NUCLEOTIDE SEQUENCE [LARGE SCALE GENOMIC DNA]</scope>
</reference>
<evidence type="ECO:0000256" key="4">
    <source>
        <dbReference type="HAMAP-Rule" id="MF_00360"/>
    </source>
</evidence>
<evidence type="ECO:0000256" key="2">
    <source>
        <dbReference type="ARBA" id="ARBA00035104"/>
    </source>
</evidence>
<feature type="region of interest" description="Disordered" evidence="5">
    <location>
        <begin position="133"/>
        <end position="176"/>
    </location>
</feature>
<protein>
    <recommendedName>
        <fullName evidence="3 4">Small ribosomal subunit protein bS6</fullName>
    </recommendedName>
</protein>
<feature type="compositionally biased region" description="Basic and acidic residues" evidence="5">
    <location>
        <begin position="133"/>
        <end position="150"/>
    </location>
</feature>
<keyword evidence="4 6" id="KW-0689">Ribosomal protein</keyword>
<accession>A0A2K8NUM8</accession>
<dbReference type="Gene3D" id="3.30.70.60">
    <property type="match status" value="1"/>
</dbReference>
<evidence type="ECO:0000313" key="6">
    <source>
        <dbReference type="EMBL" id="ATZ16868.1"/>
    </source>
</evidence>
<name>A0A2K8NUM8_9MOLU</name>
<dbReference type="InterPro" id="IPR014717">
    <property type="entry name" value="Transl_elong_EF1B/ribsomal_bS6"/>
</dbReference>
<evidence type="ECO:0000313" key="7">
    <source>
        <dbReference type="EMBL" id="AVP49539.1"/>
    </source>
</evidence>
<dbReference type="EMBL" id="CP024963">
    <property type="protein sequence ID" value="ATZ16868.1"/>
    <property type="molecule type" value="Genomic_DNA"/>
</dbReference>
<reference evidence="7" key="2">
    <citation type="journal article" date="2018" name="Elife">
        <title>Firefly genomes illuminate parallel origins of bioluminescence in beetles.</title>
        <authorList>
            <person name="Fallon T.R."/>
            <person name="Lower S.E."/>
            <person name="Chang C.H."/>
            <person name="Bessho-Uehara M."/>
            <person name="Martin G.J."/>
            <person name="Bewick A.J."/>
            <person name="Behringer M."/>
            <person name="Debat H.J."/>
            <person name="Wong I."/>
            <person name="Day J.C."/>
            <person name="Suvorov A."/>
            <person name="Silva C.J."/>
            <person name="Stanger-Hall K.F."/>
            <person name="Hall D.W."/>
            <person name="Schmitz R.J."/>
            <person name="Nelson D.R."/>
            <person name="Lewis S.M."/>
            <person name="Shigenobu S."/>
            <person name="Bybee S.M."/>
            <person name="Larracuente A.M."/>
            <person name="Oba Y."/>
            <person name="Weng J.K."/>
        </authorList>
    </citation>
    <scope>NUCLEOTIDE SEQUENCE</scope>
    <source>
        <strain evidence="7">NJ-2016</strain>
    </source>
</reference>
<evidence type="ECO:0000256" key="5">
    <source>
        <dbReference type="SAM" id="MobiDB-lite"/>
    </source>
</evidence>
<organism evidence="6 8">
    <name type="scientific">Williamsoniiplasma luminosum</name>
    <dbReference type="NCBI Taxonomy" id="214888"/>
    <lineage>
        <taxon>Bacteria</taxon>
        <taxon>Bacillati</taxon>
        <taxon>Mycoplasmatota</taxon>
        <taxon>Mollicutes</taxon>
        <taxon>Entomoplasmatales</taxon>
        <taxon>Williamsoniiplasma</taxon>
    </lineage>
</organism>
<dbReference type="SUPFAM" id="SSF54995">
    <property type="entry name" value="Ribosomal protein S6"/>
    <property type="match status" value="1"/>
</dbReference>
<dbReference type="GO" id="GO:0003735">
    <property type="term" value="F:structural constituent of ribosome"/>
    <property type="evidence" value="ECO:0007669"/>
    <property type="project" value="InterPro"/>
</dbReference>
<evidence type="ECO:0000256" key="3">
    <source>
        <dbReference type="ARBA" id="ARBA00035294"/>
    </source>
</evidence>
<dbReference type="InterPro" id="IPR035980">
    <property type="entry name" value="Ribosomal_bS6_sf"/>
</dbReference>
<dbReference type="HAMAP" id="MF_00360">
    <property type="entry name" value="Ribosomal_bS6"/>
    <property type="match status" value="1"/>
</dbReference>
<keyword evidence="4" id="KW-0699">rRNA-binding</keyword>
<dbReference type="KEGG" id="elj:ELUMI_v1c01420"/>
<dbReference type="EMBL" id="CP027019">
    <property type="protein sequence ID" value="AVP49539.1"/>
    <property type="molecule type" value="Genomic_DNA"/>
</dbReference>
<evidence type="ECO:0000313" key="8">
    <source>
        <dbReference type="Proteomes" id="UP000232063"/>
    </source>
</evidence>
<dbReference type="RefSeq" id="WP_025734390.1">
    <property type="nucleotide sequence ID" value="NZ_CP024963.1"/>
</dbReference>
<dbReference type="GO" id="GO:0006412">
    <property type="term" value="P:translation"/>
    <property type="evidence" value="ECO:0007669"/>
    <property type="project" value="UniProtKB-UniRule"/>
</dbReference>
<proteinExistence type="inferred from homology"/>
<dbReference type="GO" id="GO:0005737">
    <property type="term" value="C:cytoplasm"/>
    <property type="evidence" value="ECO:0007669"/>
    <property type="project" value="UniProtKB-ARBA"/>
</dbReference>
<dbReference type="NCBIfam" id="TIGR00166">
    <property type="entry name" value="S6"/>
    <property type="match status" value="1"/>
</dbReference>
<sequence>MKRKYEIMYILDQDVKDTQEVINKLNGILTSEGKIIESSEWGLMNFAYEINHKKKGYYVVVIVETTSSAVAEFERVTGIDKNVVRTLVLNTENLQNYEQTTKMSKTDMTKYEEERREKRDFKKPFVKREWNKDNKDFNKDRGEYKPRFNKDFSGPRADKPAGLAKPADEKSSSEDSHAYVVRMQEKYAAELKKHEEADRLEREAHEKALAAATEEADKEKIIKARAEAKAKKAQMSTEERAKLDGSDAITELRSELQKHANSLRALAPESEAKIHQANLRDMTKKELIKYMKSVATKLNK</sequence>
<dbReference type="PANTHER" id="PTHR21011">
    <property type="entry name" value="MITOCHONDRIAL 28S RIBOSOMAL PROTEIN S6"/>
    <property type="match status" value="1"/>
</dbReference>
<dbReference type="AlphaFoldDB" id="A0A2K8NUM8"/>
<evidence type="ECO:0000256" key="1">
    <source>
        <dbReference type="ARBA" id="ARBA00009512"/>
    </source>
</evidence>
<feature type="compositionally biased region" description="Basic and acidic residues" evidence="5">
    <location>
        <begin position="166"/>
        <end position="176"/>
    </location>
</feature>
<dbReference type="GO" id="GO:1990904">
    <property type="term" value="C:ribonucleoprotein complex"/>
    <property type="evidence" value="ECO:0007669"/>
    <property type="project" value="UniProtKB-KW"/>
</dbReference>
<dbReference type="InterPro" id="IPR020814">
    <property type="entry name" value="Ribosomal_S6_plastid/chlpt"/>
</dbReference>
<comment type="similarity">
    <text evidence="1 4">Belongs to the bacterial ribosomal protein bS6 family.</text>
</comment>
<keyword evidence="8" id="KW-1185">Reference proteome</keyword>
<keyword evidence="4" id="KW-0694">RNA-binding</keyword>
<dbReference type="CDD" id="cd00473">
    <property type="entry name" value="bS6"/>
    <property type="match status" value="1"/>
</dbReference>
<dbReference type="Proteomes" id="UP000239250">
    <property type="component" value="Chromosome"/>
</dbReference>
<dbReference type="GO" id="GO:0005840">
    <property type="term" value="C:ribosome"/>
    <property type="evidence" value="ECO:0007669"/>
    <property type="project" value="UniProtKB-KW"/>
</dbReference>
<dbReference type="GO" id="GO:0070181">
    <property type="term" value="F:small ribosomal subunit rRNA binding"/>
    <property type="evidence" value="ECO:0007669"/>
    <property type="project" value="TreeGrafter"/>
</dbReference>